<dbReference type="NCBIfam" id="NF002202">
    <property type="entry name" value="PRK01066.1"/>
    <property type="match status" value="1"/>
</dbReference>
<dbReference type="AlphaFoldDB" id="A0A173DZL3"/>
<dbReference type="PANTHER" id="PTHR11557">
    <property type="entry name" value="PORPHOBILINOGEN DEAMINASE"/>
    <property type="match status" value="1"/>
</dbReference>
<proteinExistence type="inferred from homology"/>
<reference evidence="11 12" key="1">
    <citation type="journal article" date="2014" name="Syst. Appl. Microbiol.">
        <title>Evidence for the existence of two new members of the family Chlamydiaceae and proposal of Chlamydia avium sp. nov. and Chlamydia gallinacea sp. nov.</title>
        <authorList>
            <person name="Sachse K."/>
            <person name="Laroucau K."/>
            <person name="Riege K."/>
            <person name="Wehner S."/>
            <person name="Dilcher M."/>
            <person name="Creasy H.H."/>
            <person name="Weidmann M."/>
            <person name="Myers G."/>
            <person name="Vorimore F."/>
            <person name="Vicari N."/>
            <person name="Magnino S."/>
            <person name="Liebler-Tenorio E."/>
            <person name="Ruettger A."/>
            <person name="Bavoil P.M."/>
            <person name="Hufert F.T."/>
            <person name="Rossello-Mora R."/>
            <person name="Marz M."/>
        </authorList>
    </citation>
    <scope>NUCLEOTIDE SEQUENCE [LARGE SCALE GENOMIC DNA]</scope>
    <source>
        <strain evidence="11 12">08-1274/3</strain>
    </source>
</reference>
<keyword evidence="5" id="KW-0808">Transferase</keyword>
<dbReference type="EC" id="2.5.1.61" evidence="4"/>
<dbReference type="Proteomes" id="UP000019147">
    <property type="component" value="Chromosome"/>
</dbReference>
<evidence type="ECO:0000313" key="11">
    <source>
        <dbReference type="EMBL" id="ANG66372.1"/>
    </source>
</evidence>
<dbReference type="Pfam" id="PF01379">
    <property type="entry name" value="Porphobil_deam"/>
    <property type="match status" value="1"/>
</dbReference>
<dbReference type="eggNOG" id="COG0181">
    <property type="taxonomic scope" value="Bacteria"/>
</dbReference>
<dbReference type="RefSeq" id="WP_021828189.1">
    <property type="nucleotide sequence ID" value="NZ_CP015840.1"/>
</dbReference>
<comment type="catalytic activity">
    <reaction evidence="9">
        <text>4 porphobilinogen + H2O = hydroxymethylbilane + 4 NH4(+)</text>
        <dbReference type="Rhea" id="RHEA:13185"/>
        <dbReference type="ChEBI" id="CHEBI:15377"/>
        <dbReference type="ChEBI" id="CHEBI:28938"/>
        <dbReference type="ChEBI" id="CHEBI:57845"/>
        <dbReference type="ChEBI" id="CHEBI:58126"/>
        <dbReference type="EC" id="2.5.1.61"/>
    </reaction>
</comment>
<dbReference type="STRING" id="1143323.M787_003490"/>
<evidence type="ECO:0000256" key="2">
    <source>
        <dbReference type="ARBA" id="ARBA00004735"/>
    </source>
</evidence>
<protein>
    <recommendedName>
        <fullName evidence="4">hydroxymethylbilane synthase</fullName>
        <ecNumber evidence="4">2.5.1.61</ecNumber>
    </recommendedName>
    <alternativeName>
        <fullName evidence="8">Hydroxymethylbilane synthase</fullName>
    </alternativeName>
    <alternativeName>
        <fullName evidence="7">Pre-uroporphyrinogen synthase</fullName>
    </alternativeName>
</protein>
<feature type="domain" description="Porphobilinogen deaminase N-terminal" evidence="10">
    <location>
        <begin position="21"/>
        <end position="218"/>
    </location>
</feature>
<comment type="similarity">
    <text evidence="3">Belongs to the HMBS family.</text>
</comment>
<evidence type="ECO:0000256" key="4">
    <source>
        <dbReference type="ARBA" id="ARBA00012655"/>
    </source>
</evidence>
<evidence type="ECO:0000256" key="9">
    <source>
        <dbReference type="ARBA" id="ARBA00048169"/>
    </source>
</evidence>
<comment type="pathway">
    <text evidence="2">Porphyrin-containing compound metabolism; protoporphyrin-IX biosynthesis; coproporphyrinogen-III from 5-aminolevulinate: step 2/4.</text>
</comment>
<dbReference type="OrthoDB" id="17762at2"/>
<dbReference type="KEGG" id="cgz:M787_003490"/>
<evidence type="ECO:0000256" key="3">
    <source>
        <dbReference type="ARBA" id="ARBA00005638"/>
    </source>
</evidence>
<evidence type="ECO:0000256" key="7">
    <source>
        <dbReference type="ARBA" id="ARBA00030685"/>
    </source>
</evidence>
<evidence type="ECO:0000256" key="6">
    <source>
        <dbReference type="ARBA" id="ARBA00023244"/>
    </source>
</evidence>
<dbReference type="GO" id="GO:0006783">
    <property type="term" value="P:heme biosynthetic process"/>
    <property type="evidence" value="ECO:0007669"/>
    <property type="project" value="TreeGrafter"/>
</dbReference>
<organism evidence="11 12">
    <name type="scientific">Chlamydia gallinacea 08-1274/3</name>
    <dbReference type="NCBI Taxonomy" id="1143323"/>
    <lineage>
        <taxon>Bacteria</taxon>
        <taxon>Pseudomonadati</taxon>
        <taxon>Chlamydiota</taxon>
        <taxon>Chlamydiia</taxon>
        <taxon>Chlamydiales</taxon>
        <taxon>Chlamydiaceae</taxon>
        <taxon>Chlamydia/Chlamydophila group</taxon>
        <taxon>Chlamydia</taxon>
    </lineage>
</organism>
<accession>A0A173DZL3</accession>
<evidence type="ECO:0000256" key="8">
    <source>
        <dbReference type="ARBA" id="ARBA00033064"/>
    </source>
</evidence>
<dbReference type="InterPro" id="IPR022417">
    <property type="entry name" value="Porphobilin_deaminase_N"/>
</dbReference>
<evidence type="ECO:0000259" key="10">
    <source>
        <dbReference type="Pfam" id="PF01379"/>
    </source>
</evidence>
<comment type="function">
    <text evidence="1">Tetrapolymerization of the monopyrrole PBG into the hydroxymethylbilane pre-uroporphyrinogen in several discrete steps.</text>
</comment>
<dbReference type="GO" id="GO:0004418">
    <property type="term" value="F:hydroxymethylbilane synthase activity"/>
    <property type="evidence" value="ECO:0007669"/>
    <property type="project" value="UniProtKB-EC"/>
</dbReference>
<dbReference type="PRINTS" id="PR00151">
    <property type="entry name" value="PORPHBDMNASE"/>
</dbReference>
<keyword evidence="6" id="KW-0627">Porphyrin biosynthesis</keyword>
<dbReference type="GO" id="GO:0005737">
    <property type="term" value="C:cytoplasm"/>
    <property type="evidence" value="ECO:0007669"/>
    <property type="project" value="TreeGrafter"/>
</dbReference>
<dbReference type="GeneID" id="81478368"/>
<name>A0A173DZL3_9CHLA</name>
<evidence type="ECO:0000313" key="12">
    <source>
        <dbReference type="Proteomes" id="UP000019147"/>
    </source>
</evidence>
<dbReference type="InterPro" id="IPR000860">
    <property type="entry name" value="HemC"/>
</dbReference>
<dbReference type="PANTHER" id="PTHR11557:SF0">
    <property type="entry name" value="PORPHOBILINOGEN DEAMINASE"/>
    <property type="match status" value="1"/>
</dbReference>
<sequence>MLSACYSDPFLSDFCLGKRPLRLASRKSALAKAQVQECVYLLRSWYPKLWIQDYTVDTQGDEDKTTPLYCVENSNFFTDSVDDLVLRGICHLGIHSAKDLPSPPELPVVAITRSLDPADMLVYKEEYVKKPFPKNPKLGSSSPRRSAILKSIFPRGQILDIRGTIEERLYQLESGKYDAIIVAKAALLRLHITPPYVQKCPPPYHPLQGCLGITASKHIAAWKKFLSPIHVPNPFLPQVGLLLENTPSTFKKRVGQTL</sequence>
<evidence type="ECO:0000256" key="5">
    <source>
        <dbReference type="ARBA" id="ARBA00022679"/>
    </source>
</evidence>
<gene>
    <name evidence="11" type="ORF">M787_003490</name>
</gene>
<evidence type="ECO:0000256" key="1">
    <source>
        <dbReference type="ARBA" id="ARBA00002869"/>
    </source>
</evidence>
<dbReference type="EMBL" id="CP015840">
    <property type="protein sequence ID" value="ANG66372.1"/>
    <property type="molecule type" value="Genomic_DNA"/>
</dbReference>
<dbReference type="Gene3D" id="3.40.190.10">
    <property type="entry name" value="Periplasmic binding protein-like II"/>
    <property type="match status" value="2"/>
</dbReference>
<dbReference type="SUPFAM" id="SSF53850">
    <property type="entry name" value="Periplasmic binding protein-like II"/>
    <property type="match status" value="1"/>
</dbReference>